<dbReference type="Gene3D" id="3.30.720.170">
    <property type="entry name" value="Perilipin, alpha-beta domain"/>
    <property type="match status" value="1"/>
</dbReference>
<dbReference type="Proteomes" id="UP001190640">
    <property type="component" value="Chromosome 5"/>
</dbReference>
<reference evidence="6" key="1">
    <citation type="submission" date="2025-08" db="UniProtKB">
        <authorList>
            <consortium name="RefSeq"/>
        </authorList>
    </citation>
    <scope>IDENTIFICATION</scope>
    <source>
        <tissue evidence="6">Blood</tissue>
    </source>
</reference>
<dbReference type="KEGG" id="emc:129330971"/>
<keyword evidence="3" id="KW-0551">Lipid droplet</keyword>
<dbReference type="GO" id="GO:0010890">
    <property type="term" value="P:positive regulation of triglyceride storage"/>
    <property type="evidence" value="ECO:0007669"/>
    <property type="project" value="TreeGrafter"/>
</dbReference>
<dbReference type="PANTHER" id="PTHR14024:SF11">
    <property type="entry name" value="PERILIPIN-3"/>
    <property type="match status" value="1"/>
</dbReference>
<dbReference type="Pfam" id="PF03036">
    <property type="entry name" value="Perilipin"/>
    <property type="match status" value="1"/>
</dbReference>
<dbReference type="GO" id="GO:0005811">
    <property type="term" value="C:lipid droplet"/>
    <property type="evidence" value="ECO:0007669"/>
    <property type="project" value="UniProtKB-SubCell"/>
</dbReference>
<dbReference type="AlphaFoldDB" id="A0AA97L0I8"/>
<dbReference type="GeneID" id="129330971"/>
<dbReference type="PANTHER" id="PTHR14024">
    <property type="entry name" value="PERILIPIN"/>
    <property type="match status" value="1"/>
</dbReference>
<accession>A0AA97L0I8</accession>
<sequence length="437" mass="47147">MASPDGAVASAVSTAEQDSKCVADRVANLPLVSSAYDMVSSAYASTKESHPYVKLVCDAAETGVKTIAAAAVSGAQPILTKLEPQISSANEYVCKGLDKLEEKLPILQQPPEKIFSDTKELVTSTVSGAKDAISNTVTGAKDAVTSTVTGVVDKTKEAVQGGVEMTKSAVATGVNTVMASSVGQMVASSVDSMLDKSEDLIDHYLPITEEELAQLATSMEGFEMATVEQQREQQSYFVRLGSLSSKVRHRAYQHSLGKLKKAKEGTQDALFQLSQTIELIEHIKQGVDQKIQNAQEKLHQMWLQWNQKQSPEVSLEDVPQPAEIESQALEVSRGIAQQLHSTTAALVSNLQGLPAGVQEKVSLVRQNVDELRSSFLSAKSFQDLSASILAQSREKVTQARELTDELLEHVSHNAPLSWLVGPFAPSGKPEKEEIEMQ</sequence>
<protein>
    <recommendedName>
        <fullName evidence="4">Perilipin</fullName>
    </recommendedName>
</protein>
<dbReference type="SUPFAM" id="SSF109775">
    <property type="entry name" value="Mannose-6-phosphate receptor binding protein 1 (Tip47), C-terminal domain"/>
    <property type="match status" value="1"/>
</dbReference>
<comment type="subcellular location">
    <subcellularLocation>
        <location evidence="1">Lipid droplet</location>
    </subcellularLocation>
</comment>
<gene>
    <name evidence="6" type="primary">LOC129330971</name>
</gene>
<dbReference type="RefSeq" id="XP_054837243.1">
    <property type="nucleotide sequence ID" value="XM_054981268.1"/>
</dbReference>
<name>A0AA97L0I8_EUBMA</name>
<dbReference type="InterPro" id="IPR004279">
    <property type="entry name" value="Perilipin"/>
</dbReference>
<dbReference type="GO" id="GO:0005829">
    <property type="term" value="C:cytosol"/>
    <property type="evidence" value="ECO:0007669"/>
    <property type="project" value="TreeGrafter"/>
</dbReference>
<organism evidence="5 6">
    <name type="scientific">Eublepharis macularius</name>
    <name type="common">Leopard gecko</name>
    <name type="synonym">Cyrtodactylus macularius</name>
    <dbReference type="NCBI Taxonomy" id="481883"/>
    <lineage>
        <taxon>Eukaryota</taxon>
        <taxon>Metazoa</taxon>
        <taxon>Chordata</taxon>
        <taxon>Craniata</taxon>
        <taxon>Vertebrata</taxon>
        <taxon>Euteleostomi</taxon>
        <taxon>Lepidosauria</taxon>
        <taxon>Squamata</taxon>
        <taxon>Bifurcata</taxon>
        <taxon>Gekkota</taxon>
        <taxon>Eublepharidae</taxon>
        <taxon>Eublepharinae</taxon>
        <taxon>Eublepharis</taxon>
    </lineage>
</organism>
<evidence type="ECO:0000256" key="4">
    <source>
        <dbReference type="PIRNR" id="PIRNR036881"/>
    </source>
</evidence>
<evidence type="ECO:0000256" key="2">
    <source>
        <dbReference type="ARBA" id="ARBA00006311"/>
    </source>
</evidence>
<comment type="similarity">
    <text evidence="2 4">Belongs to the perilipin family.</text>
</comment>
<evidence type="ECO:0000256" key="3">
    <source>
        <dbReference type="ARBA" id="ARBA00022677"/>
    </source>
</evidence>
<proteinExistence type="inferred from homology"/>
<evidence type="ECO:0000313" key="5">
    <source>
        <dbReference type="Proteomes" id="UP001190640"/>
    </source>
</evidence>
<dbReference type="PIRSF" id="PIRSF036881">
    <property type="entry name" value="PAT"/>
    <property type="match status" value="1"/>
</dbReference>
<evidence type="ECO:0000313" key="6">
    <source>
        <dbReference type="RefSeq" id="XP_054837243.1"/>
    </source>
</evidence>
<dbReference type="GO" id="GO:0019915">
    <property type="term" value="P:lipid storage"/>
    <property type="evidence" value="ECO:0007669"/>
    <property type="project" value="TreeGrafter"/>
</dbReference>
<dbReference type="Gene3D" id="1.20.120.340">
    <property type="entry name" value="Flagellar protein FliS"/>
    <property type="match status" value="2"/>
</dbReference>
<evidence type="ECO:0000256" key="1">
    <source>
        <dbReference type="ARBA" id="ARBA00004502"/>
    </source>
</evidence>
<keyword evidence="5" id="KW-1185">Reference proteome</keyword>